<protein>
    <submittedName>
        <fullName evidence="2">Transglutaminase family protein</fullName>
    </submittedName>
</protein>
<feature type="domain" description="Transglutaminase-like" evidence="1">
    <location>
        <begin position="167"/>
        <end position="233"/>
    </location>
</feature>
<reference evidence="2 3" key="1">
    <citation type="submission" date="2023-09" db="EMBL/GenBank/DDBJ databases">
        <title>Whole genome shotgun sequencing (WGS) of Bosea sp. ZW T0_25, isolated from stored onions (Allium cepa).</title>
        <authorList>
            <person name="Stoll D.A."/>
            <person name="Huch M."/>
        </authorList>
    </citation>
    <scope>NUCLEOTIDE SEQUENCE [LARGE SCALE GENOMIC DNA]</scope>
    <source>
        <strain evidence="2 3">ZW T0_25</strain>
    </source>
</reference>
<dbReference type="Pfam" id="PF01841">
    <property type="entry name" value="Transglut_core"/>
    <property type="match status" value="1"/>
</dbReference>
<dbReference type="InterPro" id="IPR038765">
    <property type="entry name" value="Papain-like_cys_pep_sf"/>
</dbReference>
<dbReference type="Proteomes" id="UP001254257">
    <property type="component" value="Unassembled WGS sequence"/>
</dbReference>
<dbReference type="SMART" id="SM00460">
    <property type="entry name" value="TGc"/>
    <property type="match status" value="1"/>
</dbReference>
<dbReference type="Gene3D" id="3.10.620.30">
    <property type="match status" value="1"/>
</dbReference>
<comment type="caution">
    <text evidence="2">The sequence shown here is derived from an EMBL/GenBank/DDBJ whole genome shotgun (WGS) entry which is preliminary data.</text>
</comment>
<dbReference type="PANTHER" id="PTHR33490">
    <property type="entry name" value="BLR5614 PROTEIN-RELATED"/>
    <property type="match status" value="1"/>
</dbReference>
<dbReference type="InterPro" id="IPR002931">
    <property type="entry name" value="Transglutaminase-like"/>
</dbReference>
<evidence type="ECO:0000259" key="1">
    <source>
        <dbReference type="SMART" id="SM00460"/>
    </source>
</evidence>
<dbReference type="PANTHER" id="PTHR33490:SF12">
    <property type="entry name" value="BLL5557 PROTEIN"/>
    <property type="match status" value="1"/>
</dbReference>
<dbReference type="SUPFAM" id="SSF54001">
    <property type="entry name" value="Cysteine proteinases"/>
    <property type="match status" value="1"/>
</dbReference>
<evidence type="ECO:0000313" key="2">
    <source>
        <dbReference type="EMBL" id="MDU0340331.1"/>
    </source>
</evidence>
<name>A0ABU3S6J2_9HYPH</name>
<gene>
    <name evidence="2" type="ORF">RKE40_10580</name>
</gene>
<dbReference type="EMBL" id="JAWDID010000012">
    <property type="protein sequence ID" value="MDU0340331.1"/>
    <property type="molecule type" value="Genomic_DNA"/>
</dbReference>
<organism evidence="2 3">
    <name type="scientific">Bosea rubneri</name>
    <dbReference type="NCBI Taxonomy" id="3075434"/>
    <lineage>
        <taxon>Bacteria</taxon>
        <taxon>Pseudomonadati</taxon>
        <taxon>Pseudomonadota</taxon>
        <taxon>Alphaproteobacteria</taxon>
        <taxon>Hyphomicrobiales</taxon>
        <taxon>Boseaceae</taxon>
        <taxon>Bosea</taxon>
    </lineage>
</organism>
<keyword evidence="3" id="KW-1185">Reference proteome</keyword>
<sequence length="299" mass="33354">MQIRYGYRIEIVCDRPTPLVTMLDVHPSRRNDRLAPDDICATGLADAGVPLRVERHFDMFGNICRRMVAPAGGVRLEASGLIYDGGRPDVVAPTARQLSPAEIPADLMVFLLGSRYCETDKLMDTAWNLFGHLQPGWGRVQAVVDFVHNHLTFGYAFARSTRTAAEAYEERIGVCRDFAHLAVAFCRCLNIPARYCNGYLGDIGVPPNPAPMDFNAWLEVWLDGRWYTLDARHNQPRIGRVVIARGRDATDVPMLNSFGSHLLQRFEVVTEEVAEEIPLCASSPRPRLVPDERGAHIAA</sequence>
<dbReference type="RefSeq" id="WP_316018202.1">
    <property type="nucleotide sequence ID" value="NZ_JAWDID010000012.1"/>
</dbReference>
<evidence type="ECO:0000313" key="3">
    <source>
        <dbReference type="Proteomes" id="UP001254257"/>
    </source>
</evidence>
<proteinExistence type="predicted"/>
<accession>A0ABU3S6J2</accession>